<dbReference type="SMART" id="SM00436">
    <property type="entry name" value="TOP1Bc"/>
    <property type="match status" value="1"/>
</dbReference>
<keyword evidence="6" id="KW-0413">Isomerase</keyword>
<dbReference type="InterPro" id="IPR006171">
    <property type="entry name" value="TOPRIM_dom"/>
</dbReference>
<dbReference type="PROSITE" id="PS50880">
    <property type="entry name" value="TOPRIM"/>
    <property type="match status" value="1"/>
</dbReference>
<dbReference type="InterPro" id="IPR034144">
    <property type="entry name" value="TOPRIM_TopoIII"/>
</dbReference>
<dbReference type="GO" id="GO:0006310">
    <property type="term" value="P:DNA recombination"/>
    <property type="evidence" value="ECO:0007669"/>
    <property type="project" value="TreeGrafter"/>
</dbReference>
<dbReference type="CDD" id="cd00186">
    <property type="entry name" value="TOP1Ac"/>
    <property type="match status" value="1"/>
</dbReference>
<keyword evidence="4" id="KW-0799">Topoisomerase</keyword>
<accession>A0A497EXM3</accession>
<dbReference type="GO" id="GO:0006281">
    <property type="term" value="P:DNA repair"/>
    <property type="evidence" value="ECO:0007669"/>
    <property type="project" value="TreeGrafter"/>
</dbReference>
<evidence type="ECO:0000313" key="10">
    <source>
        <dbReference type="Proteomes" id="UP000272051"/>
    </source>
</evidence>
<keyword evidence="5" id="KW-0238">DNA-binding</keyword>
<dbReference type="AlphaFoldDB" id="A0A497EXM3"/>
<evidence type="ECO:0000256" key="6">
    <source>
        <dbReference type="ARBA" id="ARBA00023235"/>
    </source>
</evidence>
<dbReference type="CDD" id="cd03362">
    <property type="entry name" value="TOPRIM_TopoIA_TopoIII"/>
    <property type="match status" value="1"/>
</dbReference>
<evidence type="ECO:0000256" key="1">
    <source>
        <dbReference type="ARBA" id="ARBA00000213"/>
    </source>
</evidence>
<dbReference type="InterPro" id="IPR023406">
    <property type="entry name" value="Topo_IA_AS"/>
</dbReference>
<evidence type="ECO:0000256" key="2">
    <source>
        <dbReference type="ARBA" id="ARBA00009446"/>
    </source>
</evidence>
<dbReference type="InterPro" id="IPR003602">
    <property type="entry name" value="Topo_IA_DNA-bd_dom"/>
</dbReference>
<evidence type="ECO:0000259" key="8">
    <source>
        <dbReference type="PROSITE" id="PS52039"/>
    </source>
</evidence>
<dbReference type="InterPro" id="IPR013826">
    <property type="entry name" value="Topo_IA_cen_sub3"/>
</dbReference>
<dbReference type="EC" id="5.6.2.1" evidence="3"/>
<dbReference type="Gene3D" id="1.10.460.10">
    <property type="entry name" value="Topoisomerase I, domain 2"/>
    <property type="match status" value="1"/>
</dbReference>
<dbReference type="Pfam" id="PF01751">
    <property type="entry name" value="Toprim"/>
    <property type="match status" value="1"/>
</dbReference>
<dbReference type="GO" id="GO:0006265">
    <property type="term" value="P:DNA topological change"/>
    <property type="evidence" value="ECO:0007669"/>
    <property type="project" value="InterPro"/>
</dbReference>
<dbReference type="PROSITE" id="PS00396">
    <property type="entry name" value="TOPO_IA_1"/>
    <property type="match status" value="1"/>
</dbReference>
<reference evidence="9 10" key="1">
    <citation type="submission" date="2018-06" db="EMBL/GenBank/DDBJ databases">
        <title>Extensive metabolic versatility and redundancy in microbially diverse, dynamic hydrothermal sediments.</title>
        <authorList>
            <person name="Dombrowski N."/>
            <person name="Teske A."/>
            <person name="Baker B.J."/>
        </authorList>
    </citation>
    <scope>NUCLEOTIDE SEQUENCE [LARGE SCALE GENOMIC DNA]</scope>
    <source>
        <strain evidence="9">B34_G17</strain>
    </source>
</reference>
<dbReference type="SUPFAM" id="SSF56712">
    <property type="entry name" value="Prokaryotic type I DNA topoisomerase"/>
    <property type="match status" value="1"/>
</dbReference>
<evidence type="ECO:0000256" key="4">
    <source>
        <dbReference type="ARBA" id="ARBA00023029"/>
    </source>
</evidence>
<dbReference type="InterPro" id="IPR000380">
    <property type="entry name" value="Topo_IA"/>
</dbReference>
<feature type="domain" description="Toprim" evidence="7">
    <location>
        <begin position="6"/>
        <end position="147"/>
    </location>
</feature>
<dbReference type="PROSITE" id="PS52039">
    <property type="entry name" value="TOPO_IA_2"/>
    <property type="match status" value="1"/>
</dbReference>
<dbReference type="InterPro" id="IPR023405">
    <property type="entry name" value="Topo_IA_core_domain"/>
</dbReference>
<comment type="caution">
    <text evidence="9">The sequence shown here is derived from an EMBL/GenBank/DDBJ whole genome shotgun (WGS) entry which is preliminary data.</text>
</comment>
<dbReference type="PRINTS" id="PR00417">
    <property type="entry name" value="PRTPISMRASEI"/>
</dbReference>
<dbReference type="Proteomes" id="UP000272051">
    <property type="component" value="Unassembled WGS sequence"/>
</dbReference>
<dbReference type="InterPro" id="IPR003601">
    <property type="entry name" value="Topo_IA_2"/>
</dbReference>
<organism evidence="9 10">
    <name type="scientific">Thermoproteota archaeon</name>
    <dbReference type="NCBI Taxonomy" id="2056631"/>
    <lineage>
        <taxon>Archaea</taxon>
        <taxon>Thermoproteota</taxon>
    </lineage>
</organism>
<dbReference type="Gene3D" id="3.40.50.140">
    <property type="match status" value="1"/>
</dbReference>
<dbReference type="InterPro" id="IPR013825">
    <property type="entry name" value="Topo_IA_cen_sub2"/>
</dbReference>
<dbReference type="SMART" id="SM00437">
    <property type="entry name" value="TOP1Ac"/>
    <property type="match status" value="1"/>
</dbReference>
<evidence type="ECO:0000259" key="7">
    <source>
        <dbReference type="PROSITE" id="PS50880"/>
    </source>
</evidence>
<gene>
    <name evidence="9" type="ORF">DRJ33_04525</name>
</gene>
<dbReference type="GO" id="GO:0003677">
    <property type="term" value="F:DNA binding"/>
    <property type="evidence" value="ECO:0007669"/>
    <property type="project" value="UniProtKB-KW"/>
</dbReference>
<feature type="domain" description="Topo IA-type catalytic" evidence="8">
    <location>
        <begin position="162"/>
        <end position="586"/>
    </location>
</feature>
<proteinExistence type="inferred from homology"/>
<dbReference type="PANTHER" id="PTHR11390:SF21">
    <property type="entry name" value="DNA TOPOISOMERASE 3-ALPHA"/>
    <property type="match status" value="1"/>
</dbReference>
<comment type="similarity">
    <text evidence="2">Belongs to the type IA topoisomerase family.</text>
</comment>
<dbReference type="Pfam" id="PF01131">
    <property type="entry name" value="Topoisom_bac"/>
    <property type="match status" value="1"/>
</dbReference>
<dbReference type="InterPro" id="IPR013824">
    <property type="entry name" value="Topo_IA_cen_sub1"/>
</dbReference>
<name>A0A497EXM3_9CREN</name>
<dbReference type="EMBL" id="QMQX01000067">
    <property type="protein sequence ID" value="RLE52123.1"/>
    <property type="molecule type" value="Genomic_DNA"/>
</dbReference>
<dbReference type="SMART" id="SM00493">
    <property type="entry name" value="TOPRIM"/>
    <property type="match status" value="1"/>
</dbReference>
<dbReference type="PANTHER" id="PTHR11390">
    <property type="entry name" value="PROKARYOTIC DNA TOPOISOMERASE"/>
    <property type="match status" value="1"/>
</dbReference>
<dbReference type="GO" id="GO:0003917">
    <property type="term" value="F:DNA topoisomerase type I (single strand cut, ATP-independent) activity"/>
    <property type="evidence" value="ECO:0007669"/>
    <property type="project" value="UniProtKB-EC"/>
</dbReference>
<dbReference type="Gene3D" id="2.70.20.10">
    <property type="entry name" value="Topoisomerase I, domain 3"/>
    <property type="match status" value="1"/>
</dbReference>
<evidence type="ECO:0000313" key="9">
    <source>
        <dbReference type="EMBL" id="RLE52123.1"/>
    </source>
</evidence>
<dbReference type="InterPro" id="IPR013497">
    <property type="entry name" value="Topo_IA_cen"/>
</dbReference>
<dbReference type="Gene3D" id="1.10.290.10">
    <property type="entry name" value="Topoisomerase I, domain 4"/>
    <property type="match status" value="1"/>
</dbReference>
<dbReference type="FunFam" id="1.10.290.10:FF:000001">
    <property type="entry name" value="DNA topoisomerase"/>
    <property type="match status" value="1"/>
</dbReference>
<protein>
    <recommendedName>
        <fullName evidence="3">DNA topoisomerase</fullName>
        <ecNumber evidence="3">5.6.2.1</ecNumber>
    </recommendedName>
</protein>
<evidence type="ECO:0000256" key="5">
    <source>
        <dbReference type="ARBA" id="ARBA00023125"/>
    </source>
</evidence>
<evidence type="ECO:0000256" key="3">
    <source>
        <dbReference type="ARBA" id="ARBA00012891"/>
    </source>
</evidence>
<sequence>MLHSIDKLIVAEKHSVAKAFAKALAGREIKPKLFKQIPYYLLNLNHATWAIIGLRGHIMDFDFGKHLENWRSIDPRELFNIPPKMVIREESKAYADLLKELGRYAEAVYLALDGDSEGESIAFEVMNIIRSVNPYAEFKRLWFSDTLPSTLTSALNNPRTPNKNLADKCFARMEIDLTIGAAFTRLLTLSIEDISRKAFPPGHFISYGPCQTPVLYLVVQRDREREKFKAQKFYRVVAKIEVNGEVYEVEHRKRRFATREEAESAAQAAKKSLQAYIEDLREEVHIKSPPLPLNTVDLESRASKYLNLRSKTTLDTAEKLYQLGLISYPRTETQIYPEALNLQQLVEKLSKIPIYREYAIKLLRQQVKPTKGSKDDRAHPPIHPVTAVDERVIKAKLGSNAWKIYDLIVRHFLATLSPPAKFLSQTAVIDIGGEKFVAHGLKPISLGFLEIYDYEMPTERALNFRKGDIARVLEVSVREGQTEPPPYLSESELLKLMEKLGIGTDATAPQHIQTNIDRGYFYIENKRCIPTPLGKALINMLEQARPELVKPEVRALIEKKIEQVAKGEKRREEVVREAKEIFLSYYDDVKRRIPIISRSLLPTLSISYKMRDEKISKRRSRVIKKAK</sequence>
<comment type="catalytic activity">
    <reaction evidence="1">
        <text>ATP-independent breakage of single-stranded DNA, followed by passage and rejoining.</text>
        <dbReference type="EC" id="5.6.2.1"/>
    </reaction>
</comment>